<organism evidence="4 5">
    <name type="scientific">Ophiocordyceps unilateralis</name>
    <name type="common">Zombie-ant fungus</name>
    <name type="synonym">Torrubia unilateralis</name>
    <dbReference type="NCBI Taxonomy" id="268505"/>
    <lineage>
        <taxon>Eukaryota</taxon>
        <taxon>Fungi</taxon>
        <taxon>Dikarya</taxon>
        <taxon>Ascomycota</taxon>
        <taxon>Pezizomycotina</taxon>
        <taxon>Sordariomycetes</taxon>
        <taxon>Hypocreomycetidae</taxon>
        <taxon>Hypocreales</taxon>
        <taxon>Ophiocordycipitaceae</taxon>
        <taxon>Ophiocordyceps</taxon>
    </lineage>
</organism>
<keyword evidence="2" id="KW-0677">Repeat</keyword>
<dbReference type="Gene3D" id="3.80.10.10">
    <property type="entry name" value="Ribonuclease Inhibitor"/>
    <property type="match status" value="3"/>
</dbReference>
<comment type="caution">
    <text evidence="4">The sequence shown here is derived from an EMBL/GenBank/DDBJ whole genome shotgun (WGS) entry which is preliminary data.</text>
</comment>
<reference evidence="4 5" key="1">
    <citation type="journal article" date="2015" name="BMC Genomics">
        <title>Gene expression during zombie ant biting behavior reflects the complexity underlying fungal parasitic behavioral manipulation.</title>
        <authorList>
            <person name="de Bekker C."/>
            <person name="Ohm R.A."/>
            <person name="Loreto R.G."/>
            <person name="Sebastian A."/>
            <person name="Albert I."/>
            <person name="Merrow M."/>
            <person name="Brachmann A."/>
            <person name="Hughes D.P."/>
        </authorList>
    </citation>
    <scope>NUCLEOTIDE SEQUENCE [LARGE SCALE GENOMIC DNA]</scope>
    <source>
        <strain evidence="4 5">SC16a</strain>
    </source>
</reference>
<evidence type="ECO:0008006" key="6">
    <source>
        <dbReference type="Google" id="ProtNLM"/>
    </source>
</evidence>
<feature type="compositionally biased region" description="Polar residues" evidence="3">
    <location>
        <begin position="94"/>
        <end position="137"/>
    </location>
</feature>
<dbReference type="Proteomes" id="UP000037136">
    <property type="component" value="Unassembled WGS sequence"/>
</dbReference>
<dbReference type="SUPFAM" id="SSF52075">
    <property type="entry name" value="Outer arm dynein light chain 1"/>
    <property type="match status" value="1"/>
</dbReference>
<dbReference type="InterPro" id="IPR050216">
    <property type="entry name" value="LRR_domain-containing"/>
</dbReference>
<evidence type="ECO:0000256" key="1">
    <source>
        <dbReference type="ARBA" id="ARBA00022614"/>
    </source>
</evidence>
<dbReference type="EMBL" id="LAZP02000260">
    <property type="protein sequence ID" value="PFH58755.1"/>
    <property type="molecule type" value="Genomic_DNA"/>
</dbReference>
<dbReference type="STRING" id="268505.A0A2A9PB57"/>
<dbReference type="GO" id="GO:0005737">
    <property type="term" value="C:cytoplasm"/>
    <property type="evidence" value="ECO:0007669"/>
    <property type="project" value="TreeGrafter"/>
</dbReference>
<keyword evidence="5" id="KW-1185">Reference proteome</keyword>
<evidence type="ECO:0000313" key="4">
    <source>
        <dbReference type="EMBL" id="PFH58755.1"/>
    </source>
</evidence>
<proteinExistence type="predicted"/>
<evidence type="ECO:0000313" key="5">
    <source>
        <dbReference type="Proteomes" id="UP000037136"/>
    </source>
</evidence>
<feature type="region of interest" description="Disordered" evidence="3">
    <location>
        <begin position="302"/>
        <end position="348"/>
    </location>
</feature>
<sequence length="1012" mass="108984">MDSPRDRPGAVPRLSRLPVARPRPPVVAADNGTTRELQPRKLRHAPSLSSCATPVANQSRSSLSQRTIDTLSQIPSSPAMSKKPSSFFEHSGPASRTESAQTRPRSSHTSDSSLRGSSRPGSTLGSGNEQDDCTLTSLRAPADGIRIATATTPRRRSHFAHTTPRSAVATPARRASTASPSKLPSSAASSAKRTCGTSPPGPPPAKAMAARTLAARPAASKPKIDGLFRKPSLPAVNRHTEKPNPTRRPPPCGSRAPVAVRDGAVSPIRPTEPGPQQPGGAASLPVARSSAALREQIAKAKAATRAAAKQQSRAVPSNDAASTVAPHDIFNPDVSYDDPFNSRRDQDSNTRVLKQRLAAARCSGRLNISALGLKEIPSQVINMYDLENTGTLDGSWAESVDLTRLVAADNQLEMLDDALFPDVDPTTLTEEEDGPGGIFWGVETLDLRGNMLSGLPLGFRRLFHLTSLNLSSNQLNNDCLDVIAQIPGLKDVSLAKNRLSGTLNPVLCRLGSLEALDVHGNNISALPADMENLSLLRTLNLSENNFGSLQFDGLAKLSLTQLLVRKNKLSGTLIQEPIHALPLLQTLDASANQLTHLVPPGSAISLPAVNAVSLSMNRLQELPDMTTWANLVTLAVDENSISSIPDSFTSLGKLRHADFSNNHVRLVPPEIARMEELTTMWLRGNPLVDRKFATASTDQLREALAARLEPPPPYQEPNNGPAMTEPEMDGKRKPTSDWDSRSDADDDFATPPTSAPHSPVRTPSATSNSPSRSEMRTSEVWQVKPGGLLDRARTASTDLDEAACLGVAKQHRVREAQLHHNQLTCIPVAVGTFGTTLVSLSLAHNLLAGSSYLTGELQLTALTEINLASNAITDLEPLTRFLRAPALDKMDVSRNRVKTLPGNLRGSFPRLTVLLASNNQLSELEPEWIRGLRMVDASSNEIAHLNPRIGLLGGRGGLQRLELSGNRFRAPRWTILERGTEATLQWLRGRMPAEQMALWREENGVSSDEELD</sequence>
<name>A0A2A9PB57_OPHUN</name>
<reference evidence="4 5" key="2">
    <citation type="journal article" date="2017" name="Sci. Rep.">
        <title>Ant-infecting Ophiocordyceps genomes reveal a high diversity of potential behavioral manipulation genes and a possible major role for enterotoxins.</title>
        <authorList>
            <person name="de Bekker C."/>
            <person name="Ohm R.A."/>
            <person name="Evans H.C."/>
            <person name="Brachmann A."/>
            <person name="Hughes D.P."/>
        </authorList>
    </citation>
    <scope>NUCLEOTIDE SEQUENCE [LARGE SCALE GENOMIC DNA]</scope>
    <source>
        <strain evidence="4 5">SC16a</strain>
    </source>
</reference>
<protein>
    <recommendedName>
        <fullName evidence="6">Leucine-rich repeat-containing protein 40</fullName>
    </recommendedName>
</protein>
<evidence type="ECO:0000256" key="3">
    <source>
        <dbReference type="SAM" id="MobiDB-lite"/>
    </source>
</evidence>
<dbReference type="InterPro" id="IPR032675">
    <property type="entry name" value="LRR_dom_sf"/>
</dbReference>
<feature type="compositionally biased region" description="Low complexity" evidence="3">
    <location>
        <begin position="175"/>
        <end position="192"/>
    </location>
</feature>
<dbReference type="SMART" id="SM00369">
    <property type="entry name" value="LRR_TYP"/>
    <property type="match status" value="10"/>
</dbReference>
<feature type="compositionally biased region" description="Polar residues" evidence="3">
    <location>
        <begin position="47"/>
        <end position="74"/>
    </location>
</feature>
<feature type="compositionally biased region" description="Low complexity" evidence="3">
    <location>
        <begin position="11"/>
        <end position="20"/>
    </location>
</feature>
<gene>
    <name evidence="4" type="ORF">XA68_13275</name>
</gene>
<dbReference type="PANTHER" id="PTHR48051:SF27">
    <property type="entry name" value="LEUCINE-RICH REPEAT-CONTAINING PROTEIN 40"/>
    <property type="match status" value="1"/>
</dbReference>
<feature type="compositionally biased region" description="Polar residues" evidence="3">
    <location>
        <begin position="751"/>
        <end position="772"/>
    </location>
</feature>
<keyword evidence="1" id="KW-0433">Leucine-rich repeat</keyword>
<feature type="compositionally biased region" description="Low complexity" evidence="3">
    <location>
        <begin position="302"/>
        <end position="314"/>
    </location>
</feature>
<dbReference type="OrthoDB" id="676979at2759"/>
<evidence type="ECO:0000256" key="2">
    <source>
        <dbReference type="ARBA" id="ARBA00022737"/>
    </source>
</evidence>
<dbReference type="InterPro" id="IPR003591">
    <property type="entry name" value="Leu-rich_rpt_typical-subtyp"/>
</dbReference>
<dbReference type="PANTHER" id="PTHR48051">
    <property type="match status" value="1"/>
</dbReference>
<feature type="region of interest" description="Disordered" evidence="3">
    <location>
        <begin position="1"/>
        <end position="288"/>
    </location>
</feature>
<dbReference type="AlphaFoldDB" id="A0A2A9PB57"/>
<accession>A0A2A9PB57</accession>
<feature type="compositionally biased region" description="Basic and acidic residues" evidence="3">
    <location>
        <begin position="728"/>
        <end position="743"/>
    </location>
</feature>
<dbReference type="InterPro" id="IPR001611">
    <property type="entry name" value="Leu-rich_rpt"/>
</dbReference>
<dbReference type="SUPFAM" id="SSF52058">
    <property type="entry name" value="L domain-like"/>
    <property type="match status" value="1"/>
</dbReference>
<feature type="compositionally biased region" description="Low complexity" evidence="3">
    <location>
        <begin position="75"/>
        <end position="86"/>
    </location>
</feature>
<dbReference type="PROSITE" id="PS51450">
    <property type="entry name" value="LRR"/>
    <property type="match status" value="1"/>
</dbReference>
<dbReference type="SMART" id="SM00364">
    <property type="entry name" value="LRR_BAC"/>
    <property type="match status" value="6"/>
</dbReference>
<feature type="compositionally biased region" description="Low complexity" evidence="3">
    <location>
        <begin position="206"/>
        <end position="219"/>
    </location>
</feature>
<feature type="region of interest" description="Disordered" evidence="3">
    <location>
        <begin position="705"/>
        <end position="779"/>
    </location>
</feature>